<proteinExistence type="inferred from homology"/>
<feature type="domain" description="Class II aldolase/adducin N-terminal" evidence="9">
    <location>
        <begin position="7"/>
        <end position="198"/>
    </location>
</feature>
<dbReference type="Gene3D" id="3.40.225.10">
    <property type="entry name" value="Class II aldolase/adducin N-terminal domain"/>
    <property type="match status" value="1"/>
</dbReference>
<keyword evidence="8" id="KW-0119">Carbohydrate metabolism</keyword>
<dbReference type="EC" id="5.1.3.4" evidence="4"/>
<evidence type="ECO:0000256" key="7">
    <source>
        <dbReference type="ARBA" id="ARBA00023235"/>
    </source>
</evidence>
<evidence type="ECO:0000256" key="4">
    <source>
        <dbReference type="ARBA" id="ARBA00013186"/>
    </source>
</evidence>
<name>A0A948TF40_9GAMM</name>
<dbReference type="EMBL" id="JAHLFE010000043">
    <property type="protein sequence ID" value="MBU3843691.1"/>
    <property type="molecule type" value="Genomic_DNA"/>
</dbReference>
<comment type="similarity">
    <text evidence="3">Belongs to the aldolase class II family. AraD/FucA subfamily.</text>
</comment>
<dbReference type="Proteomes" id="UP000733611">
    <property type="component" value="Unassembled WGS sequence"/>
</dbReference>
<dbReference type="PANTHER" id="PTHR22789:SF8">
    <property type="entry name" value="L-RIBULOSE-5-PHOSPHATE 4-EPIMERASE SGBE"/>
    <property type="match status" value="1"/>
</dbReference>
<keyword evidence="5" id="KW-0479">Metal-binding</keyword>
<keyword evidence="7" id="KW-0413">Isomerase</keyword>
<dbReference type="NCBIfam" id="NF009003">
    <property type="entry name" value="PRK12348.1"/>
    <property type="match status" value="1"/>
</dbReference>
<evidence type="ECO:0000256" key="5">
    <source>
        <dbReference type="ARBA" id="ARBA00022723"/>
    </source>
</evidence>
<dbReference type="InterPro" id="IPR050197">
    <property type="entry name" value="Aldolase_class_II_sugar_metab"/>
</dbReference>
<evidence type="ECO:0000259" key="9">
    <source>
        <dbReference type="SMART" id="SM01007"/>
    </source>
</evidence>
<evidence type="ECO:0000256" key="3">
    <source>
        <dbReference type="ARBA" id="ARBA00010037"/>
    </source>
</evidence>
<evidence type="ECO:0000256" key="2">
    <source>
        <dbReference type="ARBA" id="ARBA00001947"/>
    </source>
</evidence>
<organism evidence="10 11">
    <name type="scientific">Candidatus Anaerobiospirillum pullicola</name>
    <dbReference type="NCBI Taxonomy" id="2838451"/>
    <lineage>
        <taxon>Bacteria</taxon>
        <taxon>Pseudomonadati</taxon>
        <taxon>Pseudomonadota</taxon>
        <taxon>Gammaproteobacteria</taxon>
        <taxon>Aeromonadales</taxon>
        <taxon>Succinivibrionaceae</taxon>
        <taxon>Anaerobiospirillum</taxon>
    </lineage>
</organism>
<dbReference type="InterPro" id="IPR036409">
    <property type="entry name" value="Aldolase_II/adducin_N_sf"/>
</dbReference>
<reference evidence="10" key="1">
    <citation type="journal article" date="2021" name="PeerJ">
        <title>Extensive microbial diversity within the chicken gut microbiome revealed by metagenomics and culture.</title>
        <authorList>
            <person name="Gilroy R."/>
            <person name="Ravi A."/>
            <person name="Getino M."/>
            <person name="Pursley I."/>
            <person name="Horton D.L."/>
            <person name="Alikhan N.F."/>
            <person name="Baker D."/>
            <person name="Gharbi K."/>
            <person name="Hall N."/>
            <person name="Watson M."/>
            <person name="Adriaenssens E.M."/>
            <person name="Foster-Nyarko E."/>
            <person name="Jarju S."/>
            <person name="Secka A."/>
            <person name="Antonio M."/>
            <person name="Oren A."/>
            <person name="Chaudhuri R.R."/>
            <person name="La Ragione R."/>
            <person name="Hildebrand F."/>
            <person name="Pallen M.J."/>
        </authorList>
    </citation>
    <scope>NUCLEOTIDE SEQUENCE</scope>
    <source>
        <strain evidence="10">378</strain>
    </source>
</reference>
<evidence type="ECO:0000256" key="8">
    <source>
        <dbReference type="ARBA" id="ARBA00023277"/>
    </source>
</evidence>
<gene>
    <name evidence="10" type="ORF">H9847_02295</name>
</gene>
<evidence type="ECO:0000256" key="1">
    <source>
        <dbReference type="ARBA" id="ARBA00001726"/>
    </source>
</evidence>
<accession>A0A948TF40</accession>
<dbReference type="FunFam" id="3.40.225.10:FF:000001">
    <property type="entry name" value="L-ribulose-5-phosphate 4-epimerase UlaF"/>
    <property type="match status" value="1"/>
</dbReference>
<dbReference type="GO" id="GO:0008742">
    <property type="term" value="F:L-ribulose-phosphate 4-epimerase activity"/>
    <property type="evidence" value="ECO:0007669"/>
    <property type="project" value="UniProtKB-EC"/>
</dbReference>
<dbReference type="AlphaFoldDB" id="A0A948TF40"/>
<keyword evidence="6" id="KW-0862">Zinc</keyword>
<comment type="cofactor">
    <cofactor evidence="2">
        <name>Zn(2+)</name>
        <dbReference type="ChEBI" id="CHEBI:29105"/>
    </cofactor>
</comment>
<dbReference type="CDD" id="cd00398">
    <property type="entry name" value="Aldolase_II"/>
    <property type="match status" value="1"/>
</dbReference>
<dbReference type="GO" id="GO:0005829">
    <property type="term" value="C:cytosol"/>
    <property type="evidence" value="ECO:0007669"/>
    <property type="project" value="TreeGrafter"/>
</dbReference>
<comment type="catalytic activity">
    <reaction evidence="1">
        <text>L-ribulose 5-phosphate = D-xylulose 5-phosphate</text>
        <dbReference type="Rhea" id="RHEA:22368"/>
        <dbReference type="ChEBI" id="CHEBI:57737"/>
        <dbReference type="ChEBI" id="CHEBI:58226"/>
        <dbReference type="EC" id="5.1.3.4"/>
    </reaction>
</comment>
<dbReference type="InterPro" id="IPR001303">
    <property type="entry name" value="Aldolase_II/adducin_N"/>
</dbReference>
<dbReference type="GO" id="GO:0019323">
    <property type="term" value="P:pentose catabolic process"/>
    <property type="evidence" value="ECO:0007669"/>
    <property type="project" value="TreeGrafter"/>
</dbReference>
<dbReference type="NCBIfam" id="NF006047">
    <property type="entry name" value="PRK08193.1"/>
    <property type="match status" value="1"/>
</dbReference>
<evidence type="ECO:0000256" key="6">
    <source>
        <dbReference type="ARBA" id="ARBA00022833"/>
    </source>
</evidence>
<dbReference type="PANTHER" id="PTHR22789">
    <property type="entry name" value="FUCULOSE PHOSPHATE ALDOLASE"/>
    <property type="match status" value="1"/>
</dbReference>
<dbReference type="NCBIfam" id="NF009002">
    <property type="entry name" value="PRK12347.1"/>
    <property type="match status" value="1"/>
</dbReference>
<dbReference type="GO" id="GO:0046872">
    <property type="term" value="F:metal ion binding"/>
    <property type="evidence" value="ECO:0007669"/>
    <property type="project" value="UniProtKB-KW"/>
</dbReference>
<dbReference type="GO" id="GO:0016832">
    <property type="term" value="F:aldehyde-lyase activity"/>
    <property type="evidence" value="ECO:0007669"/>
    <property type="project" value="TreeGrafter"/>
</dbReference>
<reference evidence="10" key="2">
    <citation type="submission" date="2021-04" db="EMBL/GenBank/DDBJ databases">
        <authorList>
            <person name="Gilroy R."/>
        </authorList>
    </citation>
    <scope>NUCLEOTIDE SEQUENCE</scope>
    <source>
        <strain evidence="10">378</strain>
    </source>
</reference>
<dbReference type="SUPFAM" id="SSF53639">
    <property type="entry name" value="AraD/HMP-PK domain-like"/>
    <property type="match status" value="1"/>
</dbReference>
<comment type="caution">
    <text evidence="10">The sequence shown here is derived from an EMBL/GenBank/DDBJ whole genome shotgun (WGS) entry which is preliminary data.</text>
</comment>
<evidence type="ECO:0000313" key="10">
    <source>
        <dbReference type="EMBL" id="MBU3843691.1"/>
    </source>
</evidence>
<sequence>MLEELKEKVWRANLDLPKHGLVTFTWGNVSGIDRDQGLVVIKPSGVDYETMKPEDMVVIDLETGKKVEGKLNPSTDTPTHLELYRACKDINGVVHTHSRNATSWAQAGMDIPALGTTGADYFYGAIPCTRLMTDAEINGEYEAETGKVIIETFQSRGIEFKDVPAVLVHSHGPFTWGKSPDNAVYNAVVLEEVAYMAFHAFVLKQGYLKPMQQTLLDKHYLRKHGAHAYYGQPGQEH</sequence>
<dbReference type="SMART" id="SM01007">
    <property type="entry name" value="Aldolase_II"/>
    <property type="match status" value="1"/>
</dbReference>
<protein>
    <recommendedName>
        <fullName evidence="4">L-ribulose-5-phosphate 4-epimerase</fullName>
        <ecNumber evidence="4">5.1.3.4</ecNumber>
    </recommendedName>
</protein>
<dbReference type="Pfam" id="PF00596">
    <property type="entry name" value="Aldolase_II"/>
    <property type="match status" value="1"/>
</dbReference>
<evidence type="ECO:0000313" key="11">
    <source>
        <dbReference type="Proteomes" id="UP000733611"/>
    </source>
</evidence>